<dbReference type="Pfam" id="PF03399">
    <property type="entry name" value="SAC3_GANP"/>
    <property type="match status" value="1"/>
</dbReference>
<evidence type="ECO:0000313" key="2">
    <source>
        <dbReference type="EMBL" id="ORD99974.1"/>
    </source>
</evidence>
<proteinExistence type="predicted"/>
<gene>
    <name evidence="2" type="ORF">A0H76_2562</name>
</gene>
<protein>
    <recommendedName>
        <fullName evidence="1">SAC3/GANP/THP3 conserved domain-containing protein</fullName>
    </recommendedName>
</protein>
<comment type="caution">
    <text evidence="2">The sequence shown here is derived from an EMBL/GenBank/DDBJ whole genome shotgun (WGS) entry which is preliminary data.</text>
</comment>
<name>A0A1X0QJV1_9MICR</name>
<evidence type="ECO:0000259" key="1">
    <source>
        <dbReference type="Pfam" id="PF03399"/>
    </source>
</evidence>
<sequence>MDKLKEEYEILKKRREEDDNEIVDDLSTVYSNSMCPRFEYLERTIKNDLDPIEIKHNVIIKRYYRSVAGRQEERREDIRNINALHRTVEFLLKLDINYNSY</sequence>
<feature type="domain" description="SAC3/GANP/THP3 conserved" evidence="1">
    <location>
        <begin position="34"/>
        <end position="93"/>
    </location>
</feature>
<reference evidence="2 3" key="1">
    <citation type="journal article" date="2017" name="Environ. Microbiol.">
        <title>Decay of the glycolytic pathway and adaptation to intranuclear parasitism within Enterocytozoonidae microsporidia.</title>
        <authorList>
            <person name="Wiredu Boakye D."/>
            <person name="Jaroenlak P."/>
            <person name="Prachumwat A."/>
            <person name="Williams T.A."/>
            <person name="Bateman K.S."/>
            <person name="Itsathitphaisarn O."/>
            <person name="Sritunyalucksana K."/>
            <person name="Paszkiewicz K.H."/>
            <person name="Moore K.A."/>
            <person name="Stentiford G.D."/>
            <person name="Williams B.A."/>
        </authorList>
    </citation>
    <scope>NUCLEOTIDE SEQUENCE [LARGE SCALE GENOMIC DNA]</scope>
    <source>
        <strain evidence="3">canceri</strain>
    </source>
</reference>
<accession>A0A1X0QJV1</accession>
<dbReference type="Proteomes" id="UP000192501">
    <property type="component" value="Unassembled WGS sequence"/>
</dbReference>
<dbReference type="EMBL" id="LTAI01000082">
    <property type="protein sequence ID" value="ORD99974.1"/>
    <property type="molecule type" value="Genomic_DNA"/>
</dbReference>
<organism evidence="2 3">
    <name type="scientific">Hepatospora eriocheir</name>
    <dbReference type="NCBI Taxonomy" id="1081669"/>
    <lineage>
        <taxon>Eukaryota</taxon>
        <taxon>Fungi</taxon>
        <taxon>Fungi incertae sedis</taxon>
        <taxon>Microsporidia</taxon>
        <taxon>Hepatosporidae</taxon>
        <taxon>Hepatospora</taxon>
    </lineage>
</organism>
<evidence type="ECO:0000313" key="3">
    <source>
        <dbReference type="Proteomes" id="UP000192501"/>
    </source>
</evidence>
<dbReference type="AlphaFoldDB" id="A0A1X0QJV1"/>
<dbReference type="VEuPathDB" id="MicrosporidiaDB:HERIO_1186"/>
<dbReference type="InterPro" id="IPR005062">
    <property type="entry name" value="SAC3/GANP/THP3_conserved"/>
</dbReference>
<dbReference type="VEuPathDB" id="MicrosporidiaDB:A0H76_2562"/>